<sequence>MERPLLPFKNGVFLLGGPHTMRFSCRVTEFQSLNDEVAMTQSKPSLFWEDANTRVKVREDTPFFRGDRVSTVQLKLGCIVVEGRMGKKIIDL</sequence>
<organism evidence="1 2">
    <name type="scientific">Daphnia magna</name>
    <dbReference type="NCBI Taxonomy" id="35525"/>
    <lineage>
        <taxon>Eukaryota</taxon>
        <taxon>Metazoa</taxon>
        <taxon>Ecdysozoa</taxon>
        <taxon>Arthropoda</taxon>
        <taxon>Crustacea</taxon>
        <taxon>Branchiopoda</taxon>
        <taxon>Diplostraca</taxon>
        <taxon>Cladocera</taxon>
        <taxon>Anomopoda</taxon>
        <taxon>Daphniidae</taxon>
        <taxon>Daphnia</taxon>
    </lineage>
</organism>
<dbReference type="EMBL" id="JAOYFB010000001">
    <property type="protein sequence ID" value="KAK4002132.1"/>
    <property type="molecule type" value="Genomic_DNA"/>
</dbReference>
<dbReference type="Proteomes" id="UP001234178">
    <property type="component" value="Unassembled WGS sequence"/>
</dbReference>
<gene>
    <name evidence="1" type="ORF">OUZ56_003979</name>
</gene>
<evidence type="ECO:0000313" key="1">
    <source>
        <dbReference type="EMBL" id="KAK4002132.1"/>
    </source>
</evidence>
<accession>A0ABQ9YNE7</accession>
<keyword evidence="2" id="KW-1185">Reference proteome</keyword>
<protein>
    <submittedName>
        <fullName evidence="1">Uncharacterized protein</fullName>
    </submittedName>
</protein>
<reference evidence="1 2" key="1">
    <citation type="journal article" date="2023" name="Nucleic Acids Res.">
        <title>The hologenome of Daphnia magna reveals possible DNA methylation and microbiome-mediated evolution of the host genome.</title>
        <authorList>
            <person name="Chaturvedi A."/>
            <person name="Li X."/>
            <person name="Dhandapani V."/>
            <person name="Marshall H."/>
            <person name="Kissane S."/>
            <person name="Cuenca-Cambronero M."/>
            <person name="Asole G."/>
            <person name="Calvet F."/>
            <person name="Ruiz-Romero M."/>
            <person name="Marangio P."/>
            <person name="Guigo R."/>
            <person name="Rago D."/>
            <person name="Mirbahai L."/>
            <person name="Eastwood N."/>
            <person name="Colbourne J.K."/>
            <person name="Zhou J."/>
            <person name="Mallon E."/>
            <person name="Orsini L."/>
        </authorList>
    </citation>
    <scope>NUCLEOTIDE SEQUENCE [LARGE SCALE GENOMIC DNA]</scope>
    <source>
        <strain evidence="1">LRV0_1</strain>
    </source>
</reference>
<comment type="caution">
    <text evidence="1">The sequence shown here is derived from an EMBL/GenBank/DDBJ whole genome shotgun (WGS) entry which is preliminary data.</text>
</comment>
<evidence type="ECO:0000313" key="2">
    <source>
        <dbReference type="Proteomes" id="UP001234178"/>
    </source>
</evidence>
<proteinExistence type="predicted"/>
<name>A0ABQ9YNE7_9CRUS</name>